<protein>
    <submittedName>
        <fullName evidence="1">Uncharacterized protein</fullName>
    </submittedName>
</protein>
<name>A0A0F9VAX6_9ZZZZ</name>
<reference evidence="1" key="1">
    <citation type="journal article" date="2015" name="Nature">
        <title>Complex archaea that bridge the gap between prokaryotes and eukaryotes.</title>
        <authorList>
            <person name="Spang A."/>
            <person name="Saw J.H."/>
            <person name="Jorgensen S.L."/>
            <person name="Zaremba-Niedzwiedzka K."/>
            <person name="Martijn J."/>
            <person name="Lind A.E."/>
            <person name="van Eijk R."/>
            <person name="Schleper C."/>
            <person name="Guy L."/>
            <person name="Ettema T.J."/>
        </authorList>
    </citation>
    <scope>NUCLEOTIDE SEQUENCE</scope>
</reference>
<gene>
    <name evidence="1" type="ORF">LCGC14_0428710</name>
</gene>
<comment type="caution">
    <text evidence="1">The sequence shown here is derived from an EMBL/GenBank/DDBJ whole genome shotgun (WGS) entry which is preliminary data.</text>
</comment>
<proteinExistence type="predicted"/>
<evidence type="ECO:0000313" key="1">
    <source>
        <dbReference type="EMBL" id="KKN70716.1"/>
    </source>
</evidence>
<accession>A0A0F9VAX6</accession>
<dbReference type="EMBL" id="LAZR01000399">
    <property type="protein sequence ID" value="KKN70716.1"/>
    <property type="molecule type" value="Genomic_DNA"/>
</dbReference>
<sequence>MSRFADLADHIRQHSKEIGASPRIGIDIPGLSEAFSLGDAFSSDTTTFTDEVTGSPAITLSASRLGGLSTIPSLQFSVSNQDLFSDLFASGGSPNPENEEVNVYLYFDDGTAILDAEREKLFSGIISDFPSLDYSHVEFQAESTDILAQQLIGTLITDSDAADTDKGLPEESQGKVRPIIYGDHVFNLGDDLRTSETGSTSNNLTPCLYLGVDSSGNHRWLVADHKVSEINAEGDDSEQQEIWGFDSTLGRFVRLFSTFTVEQNTEFGCIISHASAPQFYDHWYGLGTVTTAESESAPGRVTEFADEERVIDKDFTTASQGSLNESAQTGDNTTYTIPFPAYDDQNMDDADIIDIDYMWYADATVAGGAALGDGRLVVGGTSAVNHSLTADENTRVVSTASAFTKVNIALDVTFALDCVNALAAGESITLDTYQVYKRVRYTRNENLPLYFGGKGRVYGPWIQGRTTGETHADNNGEGNLIENGAGIVESLLRDEGVFSNILGSEILNEADFATVDKWDSTGDVNDVVGALQFVYNAGAGTLQGTATQTKANRAGLGENAVEYHLVYTVTVATAPDGDFALTLTDAFAESTTVLSFTAGAHDITFTSKATASAANFVINATESNSTQGNFSITVISLKPSLSLAVSFDESSLNIASKDLSTTKLSFVISDQVESNQIIDAILKTLGSVVYYNNEDQIRMRTFVSGDGFGVSGVGSPVAEDIWEFDPQQSFLVITGENDRFRYTDSDPAIYDIQITAGGYTGDGLAAAIETAMDAVSTPDMTCTYNSTTGKFTISDAGGNFTLTWDFFSASLADLLGFNSGVNNTGAASYTSTVPVWADSFIEHPIAEVNGFSLRKSQDPIITDVTVNYFLSPTTNAYQSTSNTSDVTKHAETIKGTFNNNYTRDQTTAEFHRDFLIARLFKKFYHGIINGPTANLSPIGVEGWDFVNLRHPVLNGILGSGEETQKWLLLRESLALKSLTMSIEAEQV</sequence>
<organism evidence="1">
    <name type="scientific">marine sediment metagenome</name>
    <dbReference type="NCBI Taxonomy" id="412755"/>
    <lineage>
        <taxon>unclassified sequences</taxon>
        <taxon>metagenomes</taxon>
        <taxon>ecological metagenomes</taxon>
    </lineage>
</organism>
<dbReference type="AlphaFoldDB" id="A0A0F9VAX6"/>